<proteinExistence type="inferred from homology"/>
<feature type="active site" evidence="4">
    <location>
        <position position="104"/>
    </location>
</feature>
<evidence type="ECO:0000256" key="2">
    <source>
        <dbReference type="ARBA" id="ARBA00025589"/>
    </source>
</evidence>
<feature type="region of interest" description="Disordered" evidence="5">
    <location>
        <begin position="274"/>
        <end position="305"/>
    </location>
</feature>
<dbReference type="Pfam" id="PF11798">
    <property type="entry name" value="IMS_HHH"/>
    <property type="match status" value="1"/>
</dbReference>
<protein>
    <recommendedName>
        <fullName evidence="4">DNA polymerase IV</fullName>
        <shortName evidence="4">Pol IV</shortName>
        <ecNumber evidence="4">2.7.7.7</ecNumber>
    </recommendedName>
</protein>
<name>A0AA44ULX3_PSEA5</name>
<dbReference type="InterPro" id="IPR050116">
    <property type="entry name" value="DNA_polymerase-Y"/>
</dbReference>
<dbReference type="Gene3D" id="3.30.70.270">
    <property type="match status" value="1"/>
</dbReference>
<feature type="region of interest" description="Disordered" evidence="5">
    <location>
        <begin position="235"/>
        <end position="255"/>
    </location>
</feature>
<keyword evidence="4" id="KW-0239">DNA-directed DNA polymerase</keyword>
<dbReference type="GO" id="GO:0003684">
    <property type="term" value="F:damaged DNA binding"/>
    <property type="evidence" value="ECO:0007669"/>
    <property type="project" value="InterPro"/>
</dbReference>
<dbReference type="HAMAP" id="MF_01113">
    <property type="entry name" value="DNApol_IV"/>
    <property type="match status" value="1"/>
</dbReference>
<dbReference type="Gene3D" id="1.10.150.20">
    <property type="entry name" value="5' to 3' exonuclease, C-terminal subdomain"/>
    <property type="match status" value="1"/>
</dbReference>
<dbReference type="Gene3D" id="3.40.1170.60">
    <property type="match status" value="1"/>
</dbReference>
<dbReference type="Proteomes" id="UP000232453">
    <property type="component" value="Unassembled WGS sequence"/>
</dbReference>
<dbReference type="InterPro" id="IPR001126">
    <property type="entry name" value="UmuC"/>
</dbReference>
<sequence length="429" mass="45860">MFVRGLATILHADLDSFYASVEQRDDPRLRGRPVVVGGGVVLAASYEAKAHGVRTAMNGRQARALCPQAIVVPPRMAAYSEASRRVFALFRDTTPEVEGLSIDEAFLEVGGLARIAGTPREIAARLRERVAREAGLPISVGVARTKFLAKVASGASKPDGLLVVDPAREREFLHPLPVRSLWGVGAVTAGRLHEVGVRTVADVAALGEAALVSYLGPAAGRHLHALAHLRDPRPVDTHRTRRSIGSQRALGRHPRTDTELDGILASTVDRLARRLRAPRGSDRDEPDETVDIDGPSVPRDAGGAATGGRVCRTVVLRVRFGDYARITRSHTLPVATAHTPTILSAARRLLSDALPEIHARGITLLGLSLTNLDRDDALQLELPLDAHAGPALDTALDAVRSRFGSASVGRASRLGHDEGLQVPLLPEHE</sequence>
<dbReference type="Pfam" id="PF11799">
    <property type="entry name" value="IMS_C"/>
    <property type="match status" value="1"/>
</dbReference>
<dbReference type="InterPro" id="IPR036775">
    <property type="entry name" value="DNA_pol_Y-fam_lit_finger_sf"/>
</dbReference>
<keyword evidence="4" id="KW-0227">DNA damage</keyword>
<dbReference type="EC" id="2.7.7.7" evidence="4"/>
<dbReference type="CDD" id="cd03586">
    <property type="entry name" value="PolY_Pol_IV_kappa"/>
    <property type="match status" value="1"/>
</dbReference>
<dbReference type="Gene3D" id="3.30.1490.100">
    <property type="entry name" value="DNA polymerase, Y-family, little finger domain"/>
    <property type="match status" value="1"/>
</dbReference>
<dbReference type="GO" id="GO:0006261">
    <property type="term" value="P:DNA-templated DNA replication"/>
    <property type="evidence" value="ECO:0007669"/>
    <property type="project" value="UniProtKB-UniRule"/>
</dbReference>
<evidence type="ECO:0000256" key="3">
    <source>
        <dbReference type="ARBA" id="ARBA00049244"/>
    </source>
</evidence>
<feature type="binding site" evidence="4">
    <location>
        <position position="13"/>
    </location>
    <ligand>
        <name>Mg(2+)</name>
        <dbReference type="ChEBI" id="CHEBI:18420"/>
    </ligand>
</feature>
<dbReference type="InterPro" id="IPR043502">
    <property type="entry name" value="DNA/RNA_pol_sf"/>
</dbReference>
<dbReference type="InterPro" id="IPR024728">
    <property type="entry name" value="PolY_HhH_motif"/>
</dbReference>
<evidence type="ECO:0000313" key="7">
    <source>
        <dbReference type="EMBL" id="PKB29864.1"/>
    </source>
</evidence>
<reference evidence="7 8" key="1">
    <citation type="submission" date="2017-11" db="EMBL/GenBank/DDBJ databases">
        <title>Sequencing the genomes of 1000 actinobacteria strains.</title>
        <authorList>
            <person name="Klenk H.-P."/>
        </authorList>
    </citation>
    <scope>NUCLEOTIDE SEQUENCE [LARGE SCALE GENOMIC DNA]</scope>
    <source>
        <strain evidence="7 8">DSM 44104</strain>
    </source>
</reference>
<dbReference type="GO" id="GO:0005829">
    <property type="term" value="C:cytosol"/>
    <property type="evidence" value="ECO:0007669"/>
    <property type="project" value="TreeGrafter"/>
</dbReference>
<dbReference type="InterPro" id="IPR043128">
    <property type="entry name" value="Rev_trsase/Diguanyl_cyclase"/>
</dbReference>
<dbReference type="GO" id="GO:0006281">
    <property type="term" value="P:DNA repair"/>
    <property type="evidence" value="ECO:0007669"/>
    <property type="project" value="UniProtKB-UniRule"/>
</dbReference>
<evidence type="ECO:0000256" key="5">
    <source>
        <dbReference type="SAM" id="MobiDB-lite"/>
    </source>
</evidence>
<keyword evidence="4" id="KW-0808">Transferase</keyword>
<comment type="similarity">
    <text evidence="1 4">Belongs to the DNA polymerase type-Y family.</text>
</comment>
<dbReference type="GO" id="GO:0003887">
    <property type="term" value="F:DNA-directed DNA polymerase activity"/>
    <property type="evidence" value="ECO:0007669"/>
    <property type="project" value="UniProtKB-UniRule"/>
</dbReference>
<keyword evidence="4" id="KW-0235">DNA replication</keyword>
<gene>
    <name evidence="4" type="primary">dinB</name>
    <name evidence="7" type="ORF">ATL51_1514</name>
</gene>
<comment type="subunit">
    <text evidence="4">Monomer.</text>
</comment>
<dbReference type="NCBIfam" id="NF003015">
    <property type="entry name" value="PRK03858.1"/>
    <property type="match status" value="1"/>
</dbReference>
<feature type="binding site" evidence="4">
    <location>
        <position position="103"/>
    </location>
    <ligand>
        <name>Mg(2+)</name>
        <dbReference type="ChEBI" id="CHEBI:18420"/>
    </ligand>
</feature>
<evidence type="ECO:0000256" key="1">
    <source>
        <dbReference type="ARBA" id="ARBA00010945"/>
    </source>
</evidence>
<keyword evidence="4" id="KW-0234">DNA repair</keyword>
<comment type="function">
    <text evidence="2 4">Poorly processive, error-prone DNA polymerase involved in untargeted mutagenesis. Copies undamaged DNA at stalled replication forks, which arise in vivo from mismatched or misaligned primer ends. These misaligned primers can be extended by PolIV. Exhibits no 3'-5' exonuclease (proofreading) activity. May be involved in translesional synthesis, in conjunction with the beta clamp from PolIII.</text>
</comment>
<keyword evidence="4" id="KW-0548">Nucleotidyltransferase</keyword>
<dbReference type="GO" id="GO:0000287">
    <property type="term" value="F:magnesium ion binding"/>
    <property type="evidence" value="ECO:0007669"/>
    <property type="project" value="UniProtKB-UniRule"/>
</dbReference>
<keyword evidence="4" id="KW-0460">Magnesium</keyword>
<dbReference type="SUPFAM" id="SSF56672">
    <property type="entry name" value="DNA/RNA polymerases"/>
    <property type="match status" value="1"/>
</dbReference>
<feature type="site" description="Substrate discrimination" evidence="4">
    <location>
        <position position="18"/>
    </location>
</feature>
<dbReference type="GO" id="GO:0009432">
    <property type="term" value="P:SOS response"/>
    <property type="evidence" value="ECO:0007669"/>
    <property type="project" value="TreeGrafter"/>
</dbReference>
<dbReference type="GO" id="GO:0042276">
    <property type="term" value="P:error-prone translesion synthesis"/>
    <property type="evidence" value="ECO:0007669"/>
    <property type="project" value="TreeGrafter"/>
</dbReference>
<keyword evidence="4" id="KW-0238">DNA-binding</keyword>
<evidence type="ECO:0000259" key="6">
    <source>
        <dbReference type="PROSITE" id="PS50173"/>
    </source>
</evidence>
<keyword evidence="4" id="KW-0515">Mutator protein</keyword>
<dbReference type="InterPro" id="IPR022880">
    <property type="entry name" value="DNApol_IV"/>
</dbReference>
<accession>A0AA44ULX3</accession>
<dbReference type="PANTHER" id="PTHR11076:SF33">
    <property type="entry name" value="DNA POLYMERASE KAPPA"/>
    <property type="match status" value="1"/>
</dbReference>
<evidence type="ECO:0000256" key="4">
    <source>
        <dbReference type="HAMAP-Rule" id="MF_01113"/>
    </source>
</evidence>
<dbReference type="InterPro" id="IPR017961">
    <property type="entry name" value="DNA_pol_Y-fam_little_finger"/>
</dbReference>
<comment type="catalytic activity">
    <reaction evidence="3 4">
        <text>DNA(n) + a 2'-deoxyribonucleoside 5'-triphosphate = DNA(n+1) + diphosphate</text>
        <dbReference type="Rhea" id="RHEA:22508"/>
        <dbReference type="Rhea" id="RHEA-COMP:17339"/>
        <dbReference type="Rhea" id="RHEA-COMP:17340"/>
        <dbReference type="ChEBI" id="CHEBI:33019"/>
        <dbReference type="ChEBI" id="CHEBI:61560"/>
        <dbReference type="ChEBI" id="CHEBI:173112"/>
        <dbReference type="EC" id="2.7.7.7"/>
    </reaction>
</comment>
<dbReference type="PANTHER" id="PTHR11076">
    <property type="entry name" value="DNA REPAIR POLYMERASE UMUC / TRANSFERASE FAMILY MEMBER"/>
    <property type="match status" value="1"/>
</dbReference>
<comment type="subcellular location">
    <subcellularLocation>
        <location evidence="4">Cytoplasm</location>
    </subcellularLocation>
</comment>
<dbReference type="AlphaFoldDB" id="A0AA44ULX3"/>
<comment type="caution">
    <text evidence="7">The sequence shown here is derived from an EMBL/GenBank/DDBJ whole genome shotgun (WGS) entry which is preliminary data.</text>
</comment>
<dbReference type="SUPFAM" id="SSF100879">
    <property type="entry name" value="Lesion bypass DNA polymerase (Y-family), little finger domain"/>
    <property type="match status" value="1"/>
</dbReference>
<feature type="domain" description="UmuC" evidence="6">
    <location>
        <begin position="9"/>
        <end position="185"/>
    </location>
</feature>
<comment type="cofactor">
    <cofactor evidence="4">
        <name>Mg(2+)</name>
        <dbReference type="ChEBI" id="CHEBI:18420"/>
    </cofactor>
    <text evidence="4">Binds 2 magnesium ions per subunit.</text>
</comment>
<dbReference type="EMBL" id="PHUJ01000003">
    <property type="protein sequence ID" value="PKB29864.1"/>
    <property type="molecule type" value="Genomic_DNA"/>
</dbReference>
<organism evidence="7 8">
    <name type="scientific">Pseudonocardia alni</name>
    <name type="common">Amycolata alni</name>
    <dbReference type="NCBI Taxonomy" id="33907"/>
    <lineage>
        <taxon>Bacteria</taxon>
        <taxon>Bacillati</taxon>
        <taxon>Actinomycetota</taxon>
        <taxon>Actinomycetes</taxon>
        <taxon>Pseudonocardiales</taxon>
        <taxon>Pseudonocardiaceae</taxon>
        <taxon>Pseudonocardia</taxon>
    </lineage>
</organism>
<dbReference type="RefSeq" id="WP_208622939.1">
    <property type="nucleotide sequence ID" value="NZ_JBICSI010000005.1"/>
</dbReference>
<keyword evidence="4" id="KW-0479">Metal-binding</keyword>
<evidence type="ECO:0000313" key="8">
    <source>
        <dbReference type="Proteomes" id="UP000232453"/>
    </source>
</evidence>
<dbReference type="NCBIfam" id="NF002677">
    <property type="entry name" value="PRK02406.1"/>
    <property type="match status" value="1"/>
</dbReference>
<keyword evidence="4" id="KW-0963">Cytoplasm</keyword>
<dbReference type="PROSITE" id="PS50173">
    <property type="entry name" value="UMUC"/>
    <property type="match status" value="1"/>
</dbReference>
<dbReference type="Pfam" id="PF00817">
    <property type="entry name" value="IMS"/>
    <property type="match status" value="1"/>
</dbReference>